<keyword evidence="2" id="KW-1185">Reference proteome</keyword>
<dbReference type="AlphaFoldDB" id="B0E2C0"/>
<gene>
    <name evidence="1" type="ORF">LACBIDRAFT_317779</name>
</gene>
<proteinExistence type="predicted"/>
<dbReference type="OrthoDB" id="5244662at2759"/>
<dbReference type="EMBL" id="DS547178">
    <property type="protein sequence ID" value="EDQ99001.1"/>
    <property type="molecule type" value="Genomic_DNA"/>
</dbReference>
<evidence type="ECO:0000313" key="1">
    <source>
        <dbReference type="EMBL" id="EDQ99001.1"/>
    </source>
</evidence>
<protein>
    <submittedName>
        <fullName evidence="1">Predicted protein</fullName>
    </submittedName>
</protein>
<dbReference type="HOGENOM" id="CLU_1428247_0_0_1"/>
<name>B0E2C0_LACBS</name>
<dbReference type="Proteomes" id="UP000001194">
    <property type="component" value="Unassembled WGS sequence"/>
</dbReference>
<evidence type="ECO:0000313" key="2">
    <source>
        <dbReference type="Proteomes" id="UP000001194"/>
    </source>
</evidence>
<accession>B0E2C0</accession>
<organism evidence="2">
    <name type="scientific">Laccaria bicolor (strain S238N-H82 / ATCC MYA-4686)</name>
    <name type="common">Bicoloured deceiver</name>
    <name type="synonym">Laccaria laccata var. bicolor</name>
    <dbReference type="NCBI Taxonomy" id="486041"/>
    <lineage>
        <taxon>Eukaryota</taxon>
        <taxon>Fungi</taxon>
        <taxon>Dikarya</taxon>
        <taxon>Basidiomycota</taxon>
        <taxon>Agaricomycotina</taxon>
        <taxon>Agaricomycetes</taxon>
        <taxon>Agaricomycetidae</taxon>
        <taxon>Agaricales</taxon>
        <taxon>Agaricineae</taxon>
        <taxon>Hydnangiaceae</taxon>
        <taxon>Laccaria</taxon>
    </lineage>
</organism>
<sequence length="190" mass="21917">MNLEDLEHFDQYVMKLLSSTDKRLIAKATQIPQVMKYRPPYTSDGRMLLRPHNKYWHDIVVTLNSVKHTNYNHVLEYLVVKHWIVCFQMQLLAGSLPPPTDISVDDEFLDFLPLARDPSLDPDLTSDETHASFDDLADLSICTDLSHSSVLNSFPVSFLRVSRISSVTTWRFLTSLACSRQCMIFLRIEL</sequence>
<dbReference type="GeneID" id="6086002"/>
<dbReference type="RefSeq" id="XP_001890338.1">
    <property type="nucleotide sequence ID" value="XM_001890303.1"/>
</dbReference>
<dbReference type="KEGG" id="lbc:LACBIDRAFT_317779"/>
<reference evidence="1 2" key="1">
    <citation type="journal article" date="2008" name="Nature">
        <title>The genome of Laccaria bicolor provides insights into mycorrhizal symbiosis.</title>
        <authorList>
            <person name="Martin F."/>
            <person name="Aerts A."/>
            <person name="Ahren D."/>
            <person name="Brun A."/>
            <person name="Danchin E.G.J."/>
            <person name="Duchaussoy F."/>
            <person name="Gibon J."/>
            <person name="Kohler A."/>
            <person name="Lindquist E."/>
            <person name="Pereda V."/>
            <person name="Salamov A."/>
            <person name="Shapiro H.J."/>
            <person name="Wuyts J."/>
            <person name="Blaudez D."/>
            <person name="Buee M."/>
            <person name="Brokstein P."/>
            <person name="Canbaeck B."/>
            <person name="Cohen D."/>
            <person name="Courty P.E."/>
            <person name="Coutinho P.M."/>
            <person name="Delaruelle C."/>
            <person name="Detter J.C."/>
            <person name="Deveau A."/>
            <person name="DiFazio S."/>
            <person name="Duplessis S."/>
            <person name="Fraissinet-Tachet L."/>
            <person name="Lucic E."/>
            <person name="Frey-Klett P."/>
            <person name="Fourrey C."/>
            <person name="Feussner I."/>
            <person name="Gay G."/>
            <person name="Grimwood J."/>
            <person name="Hoegger P.J."/>
            <person name="Jain P."/>
            <person name="Kilaru S."/>
            <person name="Labbe J."/>
            <person name="Lin Y.C."/>
            <person name="Legue V."/>
            <person name="Le Tacon F."/>
            <person name="Marmeisse R."/>
            <person name="Melayah D."/>
            <person name="Montanini B."/>
            <person name="Muratet M."/>
            <person name="Nehls U."/>
            <person name="Niculita-Hirzel H."/>
            <person name="Oudot-Le Secq M.P."/>
            <person name="Peter M."/>
            <person name="Quesneville H."/>
            <person name="Rajashekar B."/>
            <person name="Reich M."/>
            <person name="Rouhier N."/>
            <person name="Schmutz J."/>
            <person name="Yin T."/>
            <person name="Chalot M."/>
            <person name="Henrissat B."/>
            <person name="Kuees U."/>
            <person name="Lucas S."/>
            <person name="Van de Peer Y."/>
            <person name="Podila G.K."/>
            <person name="Polle A."/>
            <person name="Pukkila P.J."/>
            <person name="Richardson P.M."/>
            <person name="Rouze P."/>
            <person name="Sanders I.R."/>
            <person name="Stajich J.E."/>
            <person name="Tunlid A."/>
            <person name="Tuskan G."/>
            <person name="Grigoriev I.V."/>
        </authorList>
    </citation>
    <scope>NUCLEOTIDE SEQUENCE [LARGE SCALE GENOMIC DNA]</scope>
    <source>
        <strain evidence="2">S238N-H82 / ATCC MYA-4686</strain>
    </source>
</reference>
<dbReference type="InParanoid" id="B0E2C0"/>